<sequence length="124" mass="13654">MHSGTWVIQSATTKRNAQPATPPEGQGLAQNTPPRRQSEILKPHSGTRVIQNATTKRNAQPAIRPEGQGLAQNTPPRRQSEILKRIPGHGSFNMLPRSGMPNPEYALRGRDSLITRHPEGRARS</sequence>
<keyword evidence="3" id="KW-1185">Reference proteome</keyword>
<gene>
    <name evidence="2" type="ORF">LTRI10_LOCUS45630</name>
</gene>
<dbReference type="Proteomes" id="UP001497516">
    <property type="component" value="Chromosome 8"/>
</dbReference>
<evidence type="ECO:0000313" key="2">
    <source>
        <dbReference type="EMBL" id="CAL1405867.1"/>
    </source>
</evidence>
<protein>
    <submittedName>
        <fullName evidence="2">Uncharacterized protein</fullName>
    </submittedName>
</protein>
<feature type="region of interest" description="Disordered" evidence="1">
    <location>
        <begin position="1"/>
        <end position="124"/>
    </location>
</feature>
<reference evidence="2 3" key="1">
    <citation type="submission" date="2024-04" db="EMBL/GenBank/DDBJ databases">
        <authorList>
            <person name="Fracassetti M."/>
        </authorList>
    </citation>
    <scope>NUCLEOTIDE SEQUENCE [LARGE SCALE GENOMIC DNA]</scope>
</reference>
<organism evidence="2 3">
    <name type="scientific">Linum trigynum</name>
    <dbReference type="NCBI Taxonomy" id="586398"/>
    <lineage>
        <taxon>Eukaryota</taxon>
        <taxon>Viridiplantae</taxon>
        <taxon>Streptophyta</taxon>
        <taxon>Embryophyta</taxon>
        <taxon>Tracheophyta</taxon>
        <taxon>Spermatophyta</taxon>
        <taxon>Magnoliopsida</taxon>
        <taxon>eudicotyledons</taxon>
        <taxon>Gunneridae</taxon>
        <taxon>Pentapetalae</taxon>
        <taxon>rosids</taxon>
        <taxon>fabids</taxon>
        <taxon>Malpighiales</taxon>
        <taxon>Linaceae</taxon>
        <taxon>Linum</taxon>
    </lineage>
</organism>
<feature type="compositionally biased region" description="Basic and acidic residues" evidence="1">
    <location>
        <begin position="107"/>
        <end position="124"/>
    </location>
</feature>
<evidence type="ECO:0000256" key="1">
    <source>
        <dbReference type="SAM" id="MobiDB-lite"/>
    </source>
</evidence>
<dbReference type="EMBL" id="OZ034821">
    <property type="protein sequence ID" value="CAL1405867.1"/>
    <property type="molecule type" value="Genomic_DNA"/>
</dbReference>
<feature type="compositionally biased region" description="Polar residues" evidence="1">
    <location>
        <begin position="48"/>
        <end position="58"/>
    </location>
</feature>
<feature type="compositionally biased region" description="Polar residues" evidence="1">
    <location>
        <begin position="1"/>
        <end position="19"/>
    </location>
</feature>
<proteinExistence type="predicted"/>
<accession>A0AAV2G6S4</accession>
<name>A0AAV2G6S4_9ROSI</name>
<dbReference type="AlphaFoldDB" id="A0AAV2G6S4"/>
<evidence type="ECO:0000313" key="3">
    <source>
        <dbReference type="Proteomes" id="UP001497516"/>
    </source>
</evidence>